<protein>
    <submittedName>
        <fullName evidence="1">Uncharacterized protein</fullName>
    </submittedName>
</protein>
<evidence type="ECO:0000313" key="1">
    <source>
        <dbReference type="EMBL" id="CAA9357537.1"/>
    </source>
</evidence>
<name>A0A6J4MGT5_9CHLR</name>
<reference evidence="1" key="1">
    <citation type="submission" date="2020-02" db="EMBL/GenBank/DDBJ databases">
        <authorList>
            <person name="Meier V. D."/>
        </authorList>
    </citation>
    <scope>NUCLEOTIDE SEQUENCE</scope>
    <source>
        <strain evidence="1">AVDCRST_MAG93</strain>
    </source>
</reference>
<dbReference type="EMBL" id="CADCTR010002511">
    <property type="protein sequence ID" value="CAA9357537.1"/>
    <property type="molecule type" value="Genomic_DNA"/>
</dbReference>
<gene>
    <name evidence="1" type="ORF">AVDCRST_MAG93-7439</name>
</gene>
<dbReference type="AlphaFoldDB" id="A0A6J4MGT5"/>
<proteinExistence type="predicted"/>
<accession>A0A6J4MGT5</accession>
<organism evidence="1">
    <name type="scientific">uncultured Chloroflexia bacterium</name>
    <dbReference type="NCBI Taxonomy" id="1672391"/>
    <lineage>
        <taxon>Bacteria</taxon>
        <taxon>Bacillati</taxon>
        <taxon>Chloroflexota</taxon>
        <taxon>Chloroflexia</taxon>
        <taxon>environmental samples</taxon>
    </lineage>
</organism>
<sequence length="182" mass="20483">MTTAREVPFDKAVGDQDREAFLDGETLQDIPWRTFPLEQVQRRRFDKFLQSEGSAVALAALQTFVLRVIPRPAATEVGFWSATIFPNRGFLRVNAGQQEIFTYDCGAVGSEVRAFTDRRLGLLGYRRSRYQIESYETSYPAERLPTWLCRPRLFACPSSGCAPDATHRGNELGQSLPTCDPA</sequence>